<accession>A0A8S9Q294</accession>
<dbReference type="EMBL" id="QGKX02001347">
    <property type="protein sequence ID" value="KAF3524752.1"/>
    <property type="molecule type" value="Genomic_DNA"/>
</dbReference>
<reference evidence="1" key="1">
    <citation type="submission" date="2019-12" db="EMBL/GenBank/DDBJ databases">
        <title>Genome sequencing and annotation of Brassica cretica.</title>
        <authorList>
            <person name="Studholme D.J."/>
            <person name="Sarris P."/>
        </authorList>
    </citation>
    <scope>NUCLEOTIDE SEQUENCE</scope>
    <source>
        <strain evidence="1">PFS-109/04</strain>
        <tissue evidence="1">Leaf</tissue>
    </source>
</reference>
<gene>
    <name evidence="1" type="ORF">F2Q69_00047774</name>
</gene>
<name>A0A8S9Q294_BRACR</name>
<sequence length="203" mass="23309">MVEGCRRRRRLQGIGRFQFSSWKHNDEIVKNMRIRGLSLSRQFQVDSDDVSLTVSAPFICVLRKFILMEQPKHTTNERKTTIKIAILLKRILILSYLVDAVGCFDTILTNSGIMSLNFNIIGFDFRSPRGMSMPNYLLRLQDCFGQVDKGANILEIYRNHCDTDHTCSHDAATCSFWSPCNKLEDRGGWDELAVMGGAERRRI</sequence>
<comment type="caution">
    <text evidence="1">The sequence shown here is derived from an EMBL/GenBank/DDBJ whole genome shotgun (WGS) entry which is preliminary data.</text>
</comment>
<protein>
    <submittedName>
        <fullName evidence="1">Uncharacterized protein</fullName>
    </submittedName>
</protein>
<proteinExistence type="predicted"/>
<dbReference type="Proteomes" id="UP000712600">
    <property type="component" value="Unassembled WGS sequence"/>
</dbReference>
<organism evidence="1 2">
    <name type="scientific">Brassica cretica</name>
    <name type="common">Mustard</name>
    <dbReference type="NCBI Taxonomy" id="69181"/>
    <lineage>
        <taxon>Eukaryota</taxon>
        <taxon>Viridiplantae</taxon>
        <taxon>Streptophyta</taxon>
        <taxon>Embryophyta</taxon>
        <taxon>Tracheophyta</taxon>
        <taxon>Spermatophyta</taxon>
        <taxon>Magnoliopsida</taxon>
        <taxon>eudicotyledons</taxon>
        <taxon>Gunneridae</taxon>
        <taxon>Pentapetalae</taxon>
        <taxon>rosids</taxon>
        <taxon>malvids</taxon>
        <taxon>Brassicales</taxon>
        <taxon>Brassicaceae</taxon>
        <taxon>Brassiceae</taxon>
        <taxon>Brassica</taxon>
    </lineage>
</organism>
<evidence type="ECO:0000313" key="1">
    <source>
        <dbReference type="EMBL" id="KAF3524752.1"/>
    </source>
</evidence>
<evidence type="ECO:0000313" key="2">
    <source>
        <dbReference type="Proteomes" id="UP000712600"/>
    </source>
</evidence>
<dbReference type="AlphaFoldDB" id="A0A8S9Q294"/>